<accession>A0A840R9K8</accession>
<sequence>MVAFVSRMILINEDNILSFKDAAARLIRFSKD</sequence>
<reference evidence="1 2" key="1">
    <citation type="submission" date="2020-08" db="EMBL/GenBank/DDBJ databases">
        <title>Genomic Encyclopedia of Type Strains, Phase IV (KMG-IV): sequencing the most valuable type-strain genomes for metagenomic binning, comparative biology and taxonomic classification.</title>
        <authorList>
            <person name="Goeker M."/>
        </authorList>
    </citation>
    <scope>NUCLEOTIDE SEQUENCE [LARGE SCALE GENOMIC DNA]</scope>
    <source>
        <strain evidence="1 2">DSM 25701</strain>
    </source>
</reference>
<dbReference type="Proteomes" id="UP000536640">
    <property type="component" value="Unassembled WGS sequence"/>
</dbReference>
<dbReference type="EMBL" id="JACHHW010000016">
    <property type="protein sequence ID" value="MBB5189208.1"/>
    <property type="molecule type" value="Genomic_DNA"/>
</dbReference>
<evidence type="ECO:0000313" key="1">
    <source>
        <dbReference type="EMBL" id="MBB5189208.1"/>
    </source>
</evidence>
<keyword evidence="2" id="KW-1185">Reference proteome</keyword>
<organism evidence="1 2">
    <name type="scientific">Zhongshania antarctica</name>
    <dbReference type="NCBI Taxonomy" id="641702"/>
    <lineage>
        <taxon>Bacteria</taxon>
        <taxon>Pseudomonadati</taxon>
        <taxon>Pseudomonadota</taxon>
        <taxon>Gammaproteobacteria</taxon>
        <taxon>Cellvibrionales</taxon>
        <taxon>Spongiibacteraceae</taxon>
        <taxon>Zhongshania</taxon>
    </lineage>
</organism>
<gene>
    <name evidence="1" type="ORF">HNQ57_003511</name>
</gene>
<evidence type="ECO:0000313" key="2">
    <source>
        <dbReference type="Proteomes" id="UP000536640"/>
    </source>
</evidence>
<protein>
    <submittedName>
        <fullName evidence="1">Uncharacterized protein</fullName>
    </submittedName>
</protein>
<comment type="caution">
    <text evidence="1">The sequence shown here is derived from an EMBL/GenBank/DDBJ whole genome shotgun (WGS) entry which is preliminary data.</text>
</comment>
<name>A0A840R9K8_9GAMM</name>
<proteinExistence type="predicted"/>
<dbReference type="AlphaFoldDB" id="A0A840R9K8"/>